<feature type="transmembrane region" description="Helical" evidence="1">
    <location>
        <begin position="149"/>
        <end position="169"/>
    </location>
</feature>
<evidence type="ECO:0000256" key="1">
    <source>
        <dbReference type="SAM" id="Phobius"/>
    </source>
</evidence>
<feature type="transmembrane region" description="Helical" evidence="1">
    <location>
        <begin position="102"/>
        <end position="120"/>
    </location>
</feature>
<feature type="transmembrane region" description="Helical" evidence="1">
    <location>
        <begin position="32"/>
        <end position="52"/>
    </location>
</feature>
<keyword evidence="3" id="KW-1185">Reference proteome</keyword>
<dbReference type="EMBL" id="CP036426">
    <property type="protein sequence ID" value="QDV36126.1"/>
    <property type="molecule type" value="Genomic_DNA"/>
</dbReference>
<keyword evidence="1" id="KW-0812">Transmembrane</keyword>
<evidence type="ECO:0000313" key="2">
    <source>
        <dbReference type="EMBL" id="QDV36126.1"/>
    </source>
</evidence>
<protein>
    <submittedName>
        <fullName evidence="2">Uncharacterized protein</fullName>
    </submittedName>
</protein>
<feature type="transmembrane region" description="Helical" evidence="1">
    <location>
        <begin position="215"/>
        <end position="234"/>
    </location>
</feature>
<accession>A0A518H5L0</accession>
<evidence type="ECO:0000313" key="3">
    <source>
        <dbReference type="Proteomes" id="UP000317835"/>
    </source>
</evidence>
<keyword evidence="1" id="KW-0472">Membrane</keyword>
<name>A0A518H5L0_9BACT</name>
<keyword evidence="1" id="KW-1133">Transmembrane helix</keyword>
<dbReference type="AlphaFoldDB" id="A0A518H5L0"/>
<sequence length="246" mass="26926">MGDLPVETTYVPIPIAESIAGGWRPGIGDPSVGGWLTVAAYLAAAVACWSASAAERRRGDRKEESHPIFWRREFDRHDSSPPRHRHRPPALPRADSRGRRVLFWRILAAGMLVLGINKQLDLQTLILVAGRGLAREQGWYEDRQAVQRAFIFAVAVVGIGALSAFAFLFRSAALRRPLAPIGVFALFAFVLVRASSFHHVDVLLGGALLGVRVNLLLELGGILLVSLSAIRCIAEARRGWEIREGA</sequence>
<dbReference type="KEGG" id="tpla:ElP_40400"/>
<feature type="transmembrane region" description="Helical" evidence="1">
    <location>
        <begin position="178"/>
        <end position="195"/>
    </location>
</feature>
<gene>
    <name evidence="2" type="ORF">ElP_40400</name>
</gene>
<organism evidence="2 3">
    <name type="scientific">Tautonia plasticadhaerens</name>
    <dbReference type="NCBI Taxonomy" id="2527974"/>
    <lineage>
        <taxon>Bacteria</taxon>
        <taxon>Pseudomonadati</taxon>
        <taxon>Planctomycetota</taxon>
        <taxon>Planctomycetia</taxon>
        <taxon>Isosphaerales</taxon>
        <taxon>Isosphaeraceae</taxon>
        <taxon>Tautonia</taxon>
    </lineage>
</organism>
<dbReference type="Proteomes" id="UP000317835">
    <property type="component" value="Chromosome"/>
</dbReference>
<proteinExistence type="predicted"/>
<reference evidence="2 3" key="1">
    <citation type="submission" date="2019-02" db="EMBL/GenBank/DDBJ databases">
        <title>Deep-cultivation of Planctomycetes and their phenomic and genomic characterization uncovers novel biology.</title>
        <authorList>
            <person name="Wiegand S."/>
            <person name="Jogler M."/>
            <person name="Boedeker C."/>
            <person name="Pinto D."/>
            <person name="Vollmers J."/>
            <person name="Rivas-Marin E."/>
            <person name="Kohn T."/>
            <person name="Peeters S.H."/>
            <person name="Heuer A."/>
            <person name="Rast P."/>
            <person name="Oberbeckmann S."/>
            <person name="Bunk B."/>
            <person name="Jeske O."/>
            <person name="Meyerdierks A."/>
            <person name="Storesund J.E."/>
            <person name="Kallscheuer N."/>
            <person name="Luecker S."/>
            <person name="Lage O.M."/>
            <person name="Pohl T."/>
            <person name="Merkel B.J."/>
            <person name="Hornburger P."/>
            <person name="Mueller R.-W."/>
            <person name="Bruemmer F."/>
            <person name="Labrenz M."/>
            <person name="Spormann A.M."/>
            <person name="Op den Camp H."/>
            <person name="Overmann J."/>
            <person name="Amann R."/>
            <person name="Jetten M.S.M."/>
            <person name="Mascher T."/>
            <person name="Medema M.H."/>
            <person name="Devos D.P."/>
            <person name="Kaster A.-K."/>
            <person name="Ovreas L."/>
            <person name="Rohde M."/>
            <person name="Galperin M.Y."/>
            <person name="Jogler C."/>
        </authorList>
    </citation>
    <scope>NUCLEOTIDE SEQUENCE [LARGE SCALE GENOMIC DNA]</scope>
    <source>
        <strain evidence="2 3">ElP</strain>
    </source>
</reference>